<feature type="non-terminal residue" evidence="1">
    <location>
        <position position="1"/>
    </location>
</feature>
<dbReference type="Proteomes" id="UP000265520">
    <property type="component" value="Unassembled WGS sequence"/>
</dbReference>
<dbReference type="EMBL" id="LXQA010227826">
    <property type="protein sequence ID" value="MCI35863.1"/>
    <property type="molecule type" value="Genomic_DNA"/>
</dbReference>
<organism evidence="1 2">
    <name type="scientific">Trifolium medium</name>
    <dbReference type="NCBI Taxonomy" id="97028"/>
    <lineage>
        <taxon>Eukaryota</taxon>
        <taxon>Viridiplantae</taxon>
        <taxon>Streptophyta</taxon>
        <taxon>Embryophyta</taxon>
        <taxon>Tracheophyta</taxon>
        <taxon>Spermatophyta</taxon>
        <taxon>Magnoliopsida</taxon>
        <taxon>eudicotyledons</taxon>
        <taxon>Gunneridae</taxon>
        <taxon>Pentapetalae</taxon>
        <taxon>rosids</taxon>
        <taxon>fabids</taxon>
        <taxon>Fabales</taxon>
        <taxon>Fabaceae</taxon>
        <taxon>Papilionoideae</taxon>
        <taxon>50 kb inversion clade</taxon>
        <taxon>NPAAA clade</taxon>
        <taxon>Hologalegina</taxon>
        <taxon>IRL clade</taxon>
        <taxon>Trifolieae</taxon>
        <taxon>Trifolium</taxon>
    </lineage>
</organism>
<accession>A0A392RGY7</accession>
<sequence>FKPEWRVILPLPDDEEDMEFEPDKLSGSVVEQSTVVEEGISDFNQHSSSLEVADLEIADSIEDSLVQSQFPTETPFKNEHEPLFFDQANQDDNITFQSYELITEGRN</sequence>
<reference evidence="1 2" key="1">
    <citation type="journal article" date="2018" name="Front. Plant Sci.">
        <title>Red Clover (Trifolium pratense) and Zigzag Clover (T. medium) - A Picture of Genomic Similarities and Differences.</title>
        <authorList>
            <person name="Dluhosova J."/>
            <person name="Istvanek J."/>
            <person name="Nedelnik J."/>
            <person name="Repkova J."/>
        </authorList>
    </citation>
    <scope>NUCLEOTIDE SEQUENCE [LARGE SCALE GENOMIC DNA]</scope>
    <source>
        <strain evidence="2">cv. 10/8</strain>
        <tissue evidence="1">Leaf</tissue>
    </source>
</reference>
<dbReference type="AlphaFoldDB" id="A0A392RGY7"/>
<comment type="caution">
    <text evidence="1">The sequence shown here is derived from an EMBL/GenBank/DDBJ whole genome shotgun (WGS) entry which is preliminary data.</text>
</comment>
<name>A0A392RGY7_9FABA</name>
<feature type="non-terminal residue" evidence="1">
    <location>
        <position position="107"/>
    </location>
</feature>
<evidence type="ECO:0000313" key="1">
    <source>
        <dbReference type="EMBL" id="MCI35863.1"/>
    </source>
</evidence>
<protein>
    <submittedName>
        <fullName evidence="1">Uncharacterized protein</fullName>
    </submittedName>
</protein>
<evidence type="ECO:0000313" key="2">
    <source>
        <dbReference type="Proteomes" id="UP000265520"/>
    </source>
</evidence>
<proteinExistence type="predicted"/>
<keyword evidence="2" id="KW-1185">Reference proteome</keyword>